<feature type="non-terminal residue" evidence="2">
    <location>
        <position position="68"/>
    </location>
</feature>
<organism evidence="2">
    <name type="scientific">Tanacetum cinerariifolium</name>
    <name type="common">Dalmatian daisy</name>
    <name type="synonym">Chrysanthemum cinerariifolium</name>
    <dbReference type="NCBI Taxonomy" id="118510"/>
    <lineage>
        <taxon>Eukaryota</taxon>
        <taxon>Viridiplantae</taxon>
        <taxon>Streptophyta</taxon>
        <taxon>Embryophyta</taxon>
        <taxon>Tracheophyta</taxon>
        <taxon>Spermatophyta</taxon>
        <taxon>Magnoliopsida</taxon>
        <taxon>eudicotyledons</taxon>
        <taxon>Gunneridae</taxon>
        <taxon>Pentapetalae</taxon>
        <taxon>asterids</taxon>
        <taxon>campanulids</taxon>
        <taxon>Asterales</taxon>
        <taxon>Asteraceae</taxon>
        <taxon>Asteroideae</taxon>
        <taxon>Anthemideae</taxon>
        <taxon>Anthemidinae</taxon>
        <taxon>Tanacetum</taxon>
    </lineage>
</organism>
<gene>
    <name evidence="2" type="ORF">Tci_930180</name>
</gene>
<evidence type="ECO:0000313" key="2">
    <source>
        <dbReference type="EMBL" id="GFD58211.1"/>
    </source>
</evidence>
<feature type="region of interest" description="Disordered" evidence="1">
    <location>
        <begin position="1"/>
        <end position="24"/>
    </location>
</feature>
<proteinExistence type="predicted"/>
<sequence>DIGAGDDGGQRVEVGRAQDRSGRVVRRVDHDHARAGRDGGRDLVPGHAVACLAEAHLHRHRHAAGQLD</sequence>
<evidence type="ECO:0000256" key="1">
    <source>
        <dbReference type="SAM" id="MobiDB-lite"/>
    </source>
</evidence>
<accession>A0A699XMX0</accession>
<comment type="caution">
    <text evidence="2">The sequence shown here is derived from an EMBL/GenBank/DDBJ whole genome shotgun (WGS) entry which is preliminary data.</text>
</comment>
<reference evidence="2" key="1">
    <citation type="journal article" date="2019" name="Sci. Rep.">
        <title>Draft genome of Tanacetum cinerariifolium, the natural source of mosquito coil.</title>
        <authorList>
            <person name="Yamashiro T."/>
            <person name="Shiraishi A."/>
            <person name="Satake H."/>
            <person name="Nakayama K."/>
        </authorList>
    </citation>
    <scope>NUCLEOTIDE SEQUENCE</scope>
</reference>
<dbReference type="AlphaFoldDB" id="A0A699XMX0"/>
<feature type="compositionally biased region" description="Basic and acidic residues" evidence="1">
    <location>
        <begin position="8"/>
        <end position="24"/>
    </location>
</feature>
<name>A0A699XMX0_TANCI</name>
<feature type="non-terminal residue" evidence="2">
    <location>
        <position position="1"/>
    </location>
</feature>
<protein>
    <submittedName>
        <fullName evidence="2">Uncharacterized protein</fullName>
    </submittedName>
</protein>
<dbReference type="EMBL" id="BKCJ011850039">
    <property type="protein sequence ID" value="GFD58211.1"/>
    <property type="molecule type" value="Genomic_DNA"/>
</dbReference>